<dbReference type="PANTHER" id="PTHR32328:SF0">
    <property type="entry name" value="L-SERYL-TRNA(SEC) SELENIUM TRANSFERASE"/>
    <property type="match status" value="1"/>
</dbReference>
<evidence type="ECO:0000256" key="9">
    <source>
        <dbReference type="PIRSR" id="PIRSR618319-50"/>
    </source>
</evidence>
<dbReference type="GO" id="GO:0001514">
    <property type="term" value="P:selenocysteine incorporation"/>
    <property type="evidence" value="ECO:0007669"/>
    <property type="project" value="UniProtKB-UniRule"/>
</dbReference>
<evidence type="ECO:0000313" key="12">
    <source>
        <dbReference type="Proteomes" id="UP000057158"/>
    </source>
</evidence>
<keyword evidence="5 8" id="KW-0648">Protein biosynthesis</keyword>
<dbReference type="InterPro" id="IPR025862">
    <property type="entry name" value="SelA_trans_N_dom"/>
</dbReference>
<feature type="modified residue" description="N6-(pyridoxal phosphate)lysine" evidence="8 9">
    <location>
        <position position="317"/>
    </location>
</feature>
<feature type="domain" description="L-seryl-tRNA selenium transferase N-terminal" evidence="10">
    <location>
        <begin position="30"/>
        <end position="69"/>
    </location>
</feature>
<sequence>MASIVLPFQLAKTPPLPDPTMAMMTKNDLLRELPAIDRILHAPPLAEMAEDSPHTLLLEAAQEAVAEVRREILAGGQECDLSPQGIARRAAVLARTRLAPSLRPAINATGTLLHTNLGRAPLSEAALAAAAAVARGYSNLEFDLESGERGHRYTHIERLLCRLTGAEAATVVNNNAGAVLLALTALGRNREAIVSRGELVEIGGAFRIPDVMAAGGVRLREVGTTNKTHLSDYREAIGEETALLLKVHTSNYRIVGFTSSVSAAELVGLGRQHDIPVMEDLGSGMLLDLSPFGLPREPTVAEAVSAGIDVVTFSGDKLLGGPQAGLIVGRKSAIEAIRSHPMARALRSDKLTLAALEATLRAYLDPQGALREIPVLRMLAAPAEEIRKRSLRLSRKLRRALGEKAGVEIVAEPSQVGGGALPLTLLPGYAVAVTPQGISVDSLAARLRLGEVPVIGRVQENRLLLNPRTLQAGEEEPLVSALCAALKEDRSSR</sequence>
<evidence type="ECO:0000256" key="2">
    <source>
        <dbReference type="ARBA" id="ARBA00022490"/>
    </source>
</evidence>
<dbReference type="Pfam" id="PF12390">
    <property type="entry name" value="Se-cys_synth_N"/>
    <property type="match status" value="1"/>
</dbReference>
<dbReference type="InterPro" id="IPR018319">
    <property type="entry name" value="SelA-like"/>
</dbReference>
<dbReference type="Proteomes" id="UP000057158">
    <property type="component" value="Chromosome"/>
</dbReference>
<dbReference type="EC" id="2.9.1.1" evidence="8"/>
<dbReference type="GO" id="GO:0001717">
    <property type="term" value="P:conversion of seryl-tRNAsec to selenocys-tRNAsec"/>
    <property type="evidence" value="ECO:0007669"/>
    <property type="project" value="UniProtKB-UniRule"/>
</dbReference>
<dbReference type="GO" id="GO:0004125">
    <property type="term" value="F:L-seryl-tRNA(Sec) selenium transferase activity"/>
    <property type="evidence" value="ECO:0007669"/>
    <property type="project" value="UniProtKB-UniRule"/>
</dbReference>
<dbReference type="STRING" id="1603606.DSOUD_2903"/>
<protein>
    <recommendedName>
        <fullName evidence="8">L-seryl-tRNA(Sec) selenium transferase</fullName>
        <ecNumber evidence="8">2.9.1.1</ecNumber>
    </recommendedName>
    <alternativeName>
        <fullName evidence="8">Selenocysteine synthase</fullName>
        <shortName evidence="8">Sec synthase</shortName>
    </alternativeName>
    <alternativeName>
        <fullName evidence="8">Selenocysteinyl-tRNA(Sec) synthase</fullName>
    </alternativeName>
</protein>
<keyword evidence="3 8" id="KW-0808">Transferase</keyword>
<keyword evidence="6 8" id="KW-0711">Selenium</keyword>
<dbReference type="GO" id="GO:0005737">
    <property type="term" value="C:cytoplasm"/>
    <property type="evidence" value="ECO:0007669"/>
    <property type="project" value="UniProtKB-SubCell"/>
</dbReference>
<evidence type="ECO:0000256" key="5">
    <source>
        <dbReference type="ARBA" id="ARBA00022917"/>
    </source>
</evidence>
<dbReference type="PATRIC" id="fig|1603606.3.peg.3130"/>
<dbReference type="AlphaFoldDB" id="A0A0M3QGD6"/>
<evidence type="ECO:0000313" key="11">
    <source>
        <dbReference type="EMBL" id="ALC17633.1"/>
    </source>
</evidence>
<proteinExistence type="inferred from homology"/>
<dbReference type="SUPFAM" id="SSF53383">
    <property type="entry name" value="PLP-dependent transferases"/>
    <property type="match status" value="1"/>
</dbReference>
<gene>
    <name evidence="8 11" type="primary">selA</name>
    <name evidence="11" type="ORF">DSOUD_2903</name>
</gene>
<dbReference type="InterPro" id="IPR004534">
    <property type="entry name" value="SelA_trans"/>
</dbReference>
<dbReference type="HAMAP" id="MF_00423">
    <property type="entry name" value="SelA"/>
    <property type="match status" value="1"/>
</dbReference>
<dbReference type="InterPro" id="IPR015424">
    <property type="entry name" value="PyrdxlP-dep_Trfase"/>
</dbReference>
<keyword evidence="2 8" id="KW-0963">Cytoplasm</keyword>
<accession>A0A0M3QGD6</accession>
<evidence type="ECO:0000256" key="4">
    <source>
        <dbReference type="ARBA" id="ARBA00022898"/>
    </source>
</evidence>
<evidence type="ECO:0000256" key="7">
    <source>
        <dbReference type="ARBA" id="ARBA00044507"/>
    </source>
</evidence>
<keyword evidence="12" id="KW-1185">Reference proteome</keyword>
<evidence type="ECO:0000256" key="3">
    <source>
        <dbReference type="ARBA" id="ARBA00022679"/>
    </source>
</evidence>
<dbReference type="InterPro" id="IPR015421">
    <property type="entry name" value="PyrdxlP-dep_Trfase_major"/>
</dbReference>
<dbReference type="Pfam" id="PF03841">
    <property type="entry name" value="SelA"/>
    <property type="match status" value="1"/>
</dbReference>
<evidence type="ECO:0000256" key="6">
    <source>
        <dbReference type="ARBA" id="ARBA00023266"/>
    </source>
</evidence>
<dbReference type="KEGG" id="des:DSOUD_2903"/>
<comment type="pathway">
    <text evidence="8">Aminoacyl-tRNA biosynthesis; selenocysteinyl-tRNA(Sec) biosynthesis; selenocysteinyl-tRNA(Sec) from L-seryl-tRNA(Sec) (bacterial route): step 1/1.</text>
</comment>
<comment type="subcellular location">
    <subcellularLocation>
        <location evidence="8">Cytoplasm</location>
    </subcellularLocation>
</comment>
<name>A0A0M3QGD6_9BACT</name>
<dbReference type="NCBIfam" id="TIGR00474">
    <property type="entry name" value="selA"/>
    <property type="match status" value="1"/>
</dbReference>
<comment type="cofactor">
    <cofactor evidence="1 8 9">
        <name>pyridoxal 5'-phosphate</name>
        <dbReference type="ChEBI" id="CHEBI:597326"/>
    </cofactor>
</comment>
<comment type="catalytic activity">
    <reaction evidence="8">
        <text>L-seryl-tRNA(Sec) + selenophosphate + H(+) = L-selenocysteinyl-tRNA(Sec) + phosphate</text>
        <dbReference type="Rhea" id="RHEA:22728"/>
        <dbReference type="Rhea" id="RHEA-COMP:9742"/>
        <dbReference type="Rhea" id="RHEA-COMP:9743"/>
        <dbReference type="ChEBI" id="CHEBI:15378"/>
        <dbReference type="ChEBI" id="CHEBI:16144"/>
        <dbReference type="ChEBI" id="CHEBI:43474"/>
        <dbReference type="ChEBI" id="CHEBI:78533"/>
        <dbReference type="ChEBI" id="CHEBI:78573"/>
        <dbReference type="EC" id="2.9.1.1"/>
    </reaction>
</comment>
<comment type="function">
    <text evidence="8">Converts seryl-tRNA(Sec) to selenocysteinyl-tRNA(Sec) required for selenoprotein biosynthesis.</text>
</comment>
<evidence type="ECO:0000256" key="1">
    <source>
        <dbReference type="ARBA" id="ARBA00001933"/>
    </source>
</evidence>
<keyword evidence="4 8" id="KW-0663">Pyridoxal phosphate</keyword>
<dbReference type="Gene3D" id="3.90.1150.180">
    <property type="match status" value="1"/>
</dbReference>
<dbReference type="Gene3D" id="3.40.640.10">
    <property type="entry name" value="Type I PLP-dependent aspartate aminotransferase-like (Major domain)"/>
    <property type="match status" value="1"/>
</dbReference>
<organism evidence="11 12">
    <name type="scientific">Desulfuromonas soudanensis</name>
    <dbReference type="NCBI Taxonomy" id="1603606"/>
    <lineage>
        <taxon>Bacteria</taxon>
        <taxon>Pseudomonadati</taxon>
        <taxon>Thermodesulfobacteriota</taxon>
        <taxon>Desulfuromonadia</taxon>
        <taxon>Desulfuromonadales</taxon>
        <taxon>Desulfuromonadaceae</taxon>
        <taxon>Desulfuromonas</taxon>
    </lineage>
</organism>
<reference evidence="11 12" key="1">
    <citation type="submission" date="2015-07" db="EMBL/GenBank/DDBJ databases">
        <title>Isolation and Genomic Characterization of a Novel Halophilic Metal-Reducing Deltaproteobacterium from the Deep Subsurface.</title>
        <authorList>
            <person name="Badalamenti J.P."/>
            <person name="Summers Z.M."/>
            <person name="Gralnick J.A."/>
            <person name="Bond D.R."/>
        </authorList>
    </citation>
    <scope>NUCLEOTIDE SEQUENCE [LARGE SCALE GENOMIC DNA]</scope>
    <source>
        <strain evidence="11 12">WTL</strain>
    </source>
</reference>
<evidence type="ECO:0000256" key="8">
    <source>
        <dbReference type="HAMAP-Rule" id="MF_00423"/>
    </source>
</evidence>
<dbReference type="PANTHER" id="PTHR32328">
    <property type="entry name" value="L-SERYL-TRNA(SEC) SELENIUM TRANSFERASE"/>
    <property type="match status" value="1"/>
</dbReference>
<comment type="similarity">
    <text evidence="7 8">Belongs to the SelA family.</text>
</comment>
<dbReference type="UniPathway" id="UPA00906">
    <property type="reaction ID" value="UER00896"/>
</dbReference>
<dbReference type="RefSeq" id="WP_232426452.1">
    <property type="nucleotide sequence ID" value="NZ_CP010802.1"/>
</dbReference>
<dbReference type="EMBL" id="CP010802">
    <property type="protein sequence ID" value="ALC17633.1"/>
    <property type="molecule type" value="Genomic_DNA"/>
</dbReference>
<evidence type="ECO:0000259" key="10">
    <source>
        <dbReference type="Pfam" id="PF12390"/>
    </source>
</evidence>